<name>A0A806X6I6_9ENTR</name>
<dbReference type="GO" id="GO:0007155">
    <property type="term" value="P:cell adhesion"/>
    <property type="evidence" value="ECO:0007669"/>
    <property type="project" value="InterPro"/>
</dbReference>
<dbReference type="RefSeq" id="WP_062741513.1">
    <property type="nucleotide sequence ID" value="NZ_CP012871.1"/>
</dbReference>
<sequence>MKTLLLLLTAVPLWGQAACEYIIYPYKAGSNSAAGSHRLSAATDGIANDWRSGGGNDAWNGLLPGLSKSIDISSNGSFQPAGTLLTASGGIPFTTYAHKNGGYDPEQVFFRCTPDTAGQLFEAWSTNGDDAYAGWYEASDVPGAYLTLMKNVALRLTHDASGSTFTDSWQQRPLENLDTDTDGNFLIKAKNFSTISVELIKTLDVRYFANQAQSATYNSYVNPNAYLVFRGPGTASWDIRVGQPHRGGNWAGWANDWPSVISLYGNGITVKRAAMCQVTDFTPVVRLPPISAAQLRRKEYSSAPFQIAFSCESTVISGVATGKSNVALGFLAPESSVASAQQFGLTSGSAVSWLLDSAYGAPGHARGVGVQVYRGQTAIGFLTSSAAGTGASGGWMPVLGNNTQQNGSQNGVNYYSESFEARLASFGADDVTAGSYSSYAQVLLRIQ</sequence>
<evidence type="ECO:0000259" key="2">
    <source>
        <dbReference type="Pfam" id="PF00419"/>
    </source>
</evidence>
<dbReference type="InterPro" id="IPR011228">
    <property type="entry name" value="UCP029766"/>
</dbReference>
<reference evidence="4" key="1">
    <citation type="submission" date="2015-10" db="EMBL/GenBank/DDBJ databases">
        <title>Complete Genome Sequencing of Klebsiella sp. strain G5.</title>
        <authorList>
            <person name="Chan K.-G."/>
            <person name="Chen J.-W."/>
        </authorList>
    </citation>
    <scope>NUCLEOTIDE SEQUENCE [LARGE SCALE GENOMIC DNA]</scope>
    <source>
        <strain evidence="4">G5</strain>
    </source>
</reference>
<keyword evidence="1" id="KW-0732">Signal</keyword>
<dbReference type="Pfam" id="PF00419">
    <property type="entry name" value="Fimbrial"/>
    <property type="match status" value="1"/>
</dbReference>
<dbReference type="Gene3D" id="2.60.40.1090">
    <property type="entry name" value="Fimbrial-type adhesion domain"/>
    <property type="match status" value="1"/>
</dbReference>
<accession>A0A806X6I6</accession>
<organism evidence="3 4">
    <name type="scientific">[Enterobacter] lignolyticus</name>
    <dbReference type="NCBI Taxonomy" id="1334193"/>
    <lineage>
        <taxon>Bacteria</taxon>
        <taxon>Pseudomonadati</taxon>
        <taxon>Pseudomonadota</taxon>
        <taxon>Gammaproteobacteria</taxon>
        <taxon>Enterobacterales</taxon>
        <taxon>Enterobacteriaceae</taxon>
        <taxon>Pluralibacter</taxon>
    </lineage>
</organism>
<evidence type="ECO:0000256" key="1">
    <source>
        <dbReference type="SAM" id="SignalP"/>
    </source>
</evidence>
<dbReference type="PIRSF" id="PIRSF029766">
    <property type="entry name" value="UCP029766"/>
    <property type="match status" value="1"/>
</dbReference>
<dbReference type="KEGG" id="kle:AO703_13925"/>
<feature type="signal peptide" evidence="1">
    <location>
        <begin position="1"/>
        <end position="17"/>
    </location>
</feature>
<proteinExistence type="predicted"/>
<dbReference type="InterPro" id="IPR036937">
    <property type="entry name" value="Adhesion_dom_fimbrial_sf"/>
</dbReference>
<feature type="domain" description="Fimbrial-type adhesion" evidence="2">
    <location>
        <begin position="269"/>
        <end position="447"/>
    </location>
</feature>
<gene>
    <name evidence="3" type="ORF">AO703_13925</name>
</gene>
<dbReference type="SUPFAM" id="SSF49401">
    <property type="entry name" value="Bacterial adhesins"/>
    <property type="match status" value="1"/>
</dbReference>
<dbReference type="EMBL" id="CP012871">
    <property type="protein sequence ID" value="ALR77348.1"/>
    <property type="molecule type" value="Genomic_DNA"/>
</dbReference>
<dbReference type="Proteomes" id="UP000069162">
    <property type="component" value="Chromosome"/>
</dbReference>
<evidence type="ECO:0000313" key="3">
    <source>
        <dbReference type="EMBL" id="ALR77348.1"/>
    </source>
</evidence>
<dbReference type="AlphaFoldDB" id="A0A806X6I6"/>
<feature type="chain" id="PRO_5032689746" evidence="1">
    <location>
        <begin position="18"/>
        <end position="447"/>
    </location>
</feature>
<dbReference type="InterPro" id="IPR008966">
    <property type="entry name" value="Adhesion_dom_sf"/>
</dbReference>
<evidence type="ECO:0000313" key="4">
    <source>
        <dbReference type="Proteomes" id="UP000069162"/>
    </source>
</evidence>
<protein>
    <submittedName>
        <fullName evidence="3">Fimbrial protein</fullName>
    </submittedName>
</protein>
<dbReference type="GO" id="GO:0009289">
    <property type="term" value="C:pilus"/>
    <property type="evidence" value="ECO:0007669"/>
    <property type="project" value="InterPro"/>
</dbReference>
<dbReference type="InterPro" id="IPR000259">
    <property type="entry name" value="Adhesion_dom_fimbrial"/>
</dbReference>
<dbReference type="OrthoDB" id="8875995at2"/>